<keyword evidence="1" id="KW-1133">Transmembrane helix</keyword>
<feature type="transmembrane region" description="Helical" evidence="1">
    <location>
        <begin position="12"/>
        <end position="36"/>
    </location>
</feature>
<name>A0A0F9Q8C8_9ZZZZ</name>
<evidence type="ECO:0000313" key="2">
    <source>
        <dbReference type="EMBL" id="KKN01613.1"/>
    </source>
</evidence>
<gene>
    <name evidence="2" type="ORF">LCGC14_1125850</name>
</gene>
<keyword evidence="1" id="KW-0472">Membrane</keyword>
<organism evidence="2">
    <name type="scientific">marine sediment metagenome</name>
    <dbReference type="NCBI Taxonomy" id="412755"/>
    <lineage>
        <taxon>unclassified sequences</taxon>
        <taxon>metagenomes</taxon>
        <taxon>ecological metagenomes</taxon>
    </lineage>
</organism>
<proteinExistence type="predicted"/>
<protein>
    <submittedName>
        <fullName evidence="2">Uncharacterized protein</fullName>
    </submittedName>
</protein>
<reference evidence="2" key="1">
    <citation type="journal article" date="2015" name="Nature">
        <title>Complex archaea that bridge the gap between prokaryotes and eukaryotes.</title>
        <authorList>
            <person name="Spang A."/>
            <person name="Saw J.H."/>
            <person name="Jorgensen S.L."/>
            <person name="Zaremba-Niedzwiedzka K."/>
            <person name="Martijn J."/>
            <person name="Lind A.E."/>
            <person name="van Eijk R."/>
            <person name="Schleper C."/>
            <person name="Guy L."/>
            <person name="Ettema T.J."/>
        </authorList>
    </citation>
    <scope>NUCLEOTIDE SEQUENCE</scope>
</reference>
<evidence type="ECO:0000256" key="1">
    <source>
        <dbReference type="SAM" id="Phobius"/>
    </source>
</evidence>
<accession>A0A0F9Q8C8</accession>
<keyword evidence="1" id="KW-0812">Transmembrane</keyword>
<sequence length="39" mass="4305">MIDLIGLTIEFLLGMFVLVMVFVAFAVIFIGLVIGIRGY</sequence>
<comment type="caution">
    <text evidence="2">The sequence shown here is derived from an EMBL/GenBank/DDBJ whole genome shotgun (WGS) entry which is preliminary data.</text>
</comment>
<dbReference type="AlphaFoldDB" id="A0A0F9Q8C8"/>
<dbReference type="EMBL" id="LAZR01005240">
    <property type="protein sequence ID" value="KKN01613.1"/>
    <property type="molecule type" value="Genomic_DNA"/>
</dbReference>